<feature type="transmembrane region" description="Helical" evidence="1">
    <location>
        <begin position="6"/>
        <end position="24"/>
    </location>
</feature>
<dbReference type="InterPro" id="IPR011991">
    <property type="entry name" value="ArsR-like_HTH"/>
</dbReference>
<dbReference type="InterPro" id="IPR055767">
    <property type="entry name" value="DUF7343"/>
</dbReference>
<evidence type="ECO:0000256" key="1">
    <source>
        <dbReference type="SAM" id="Phobius"/>
    </source>
</evidence>
<keyword evidence="4" id="KW-1185">Reference proteome</keyword>
<reference evidence="3 4" key="2">
    <citation type="journal article" date="2011" name="Stand. Genomic Sci.">
        <title>Complete genome sequence of Staphylothermus hellenicus P8.</title>
        <authorList>
            <person name="Anderson I."/>
            <person name="Wirth R."/>
            <person name="Lucas S."/>
            <person name="Copeland A."/>
            <person name="Lapidus A."/>
            <person name="Cheng J.F."/>
            <person name="Goodwin L."/>
            <person name="Pitluck S."/>
            <person name="Davenport K."/>
            <person name="Detter J.C."/>
            <person name="Han C."/>
            <person name="Tapia R."/>
            <person name="Land M."/>
            <person name="Hauser L."/>
            <person name="Pati A."/>
            <person name="Mikhailova N."/>
            <person name="Woyke T."/>
            <person name="Klenk H.P."/>
            <person name="Kyrpides N."/>
            <person name="Ivanova N."/>
        </authorList>
    </citation>
    <scope>NUCLEOTIDE SEQUENCE [LARGE SCALE GENOMIC DNA]</scope>
    <source>
        <strain evidence="4">DSM 12710 / JCM 10830 / BK20S6-10-b1 / P8</strain>
    </source>
</reference>
<dbReference type="HOGENOM" id="CLU_843599_0_0_2"/>
<protein>
    <submittedName>
        <fullName evidence="3">Transcriptional regulator, MarR family</fullName>
    </submittedName>
</protein>
<dbReference type="InterPro" id="IPR036388">
    <property type="entry name" value="WH-like_DNA-bd_sf"/>
</dbReference>
<dbReference type="InterPro" id="IPR036390">
    <property type="entry name" value="WH_DNA-bd_sf"/>
</dbReference>
<dbReference type="SUPFAM" id="SSF46785">
    <property type="entry name" value="Winged helix' DNA-binding domain"/>
    <property type="match status" value="1"/>
</dbReference>
<reference evidence="4" key="1">
    <citation type="submission" date="2010-05" db="EMBL/GenBank/DDBJ databases">
        <title>Complete sequence of Staphylothermus hellenicus DSM 12710.</title>
        <authorList>
            <consortium name="US DOE Joint Genome Institute"/>
            <person name="Lucas S."/>
            <person name="Copeland A."/>
            <person name="Lapidus A."/>
            <person name="Cheng J.-F."/>
            <person name="Bruce D."/>
            <person name="Goodwin L."/>
            <person name="Pitluck S."/>
            <person name="Davenport K."/>
            <person name="Detter J.C."/>
            <person name="Han C."/>
            <person name="Tapia R."/>
            <person name="Larimer F."/>
            <person name="Land M."/>
            <person name="Hauser L."/>
            <person name="Kyrpides N."/>
            <person name="Mikhailova N."/>
            <person name="Anderson I.J."/>
            <person name="Woyke T."/>
        </authorList>
    </citation>
    <scope>NUCLEOTIDE SEQUENCE [LARGE SCALE GENOMIC DNA]</scope>
    <source>
        <strain evidence="4">DSM 12710 / JCM 10830 / BK20S6-10-b1 / P8</strain>
    </source>
</reference>
<feature type="domain" description="DUF7343" evidence="2">
    <location>
        <begin position="301"/>
        <end position="362"/>
    </location>
</feature>
<dbReference type="Gene3D" id="1.10.10.10">
    <property type="entry name" value="Winged helix-like DNA-binding domain superfamily/Winged helix DNA-binding domain"/>
    <property type="match status" value="1"/>
</dbReference>
<dbReference type="AlphaFoldDB" id="D7DBG2"/>
<keyword evidence="1" id="KW-0472">Membrane</keyword>
<name>D7DBG2_STAHD</name>
<keyword evidence="1" id="KW-0812">Transmembrane</keyword>
<evidence type="ECO:0000313" key="4">
    <source>
        <dbReference type="Proteomes" id="UP000002573"/>
    </source>
</evidence>
<dbReference type="eggNOG" id="arCOG00374">
    <property type="taxonomic scope" value="Archaea"/>
</dbReference>
<feature type="transmembrane region" description="Helical" evidence="1">
    <location>
        <begin position="265"/>
        <end position="283"/>
    </location>
</feature>
<organism evidence="3 4">
    <name type="scientific">Staphylothermus hellenicus (strain DSM 12710 / JCM 10830 / BK20S6-10-b1 / P8)</name>
    <dbReference type="NCBI Taxonomy" id="591019"/>
    <lineage>
        <taxon>Archaea</taxon>
        <taxon>Thermoproteota</taxon>
        <taxon>Thermoprotei</taxon>
        <taxon>Desulfurococcales</taxon>
        <taxon>Desulfurococcaceae</taxon>
        <taxon>Staphylothermus</taxon>
    </lineage>
</organism>
<accession>D7DBG2</accession>
<proteinExistence type="predicted"/>
<feature type="transmembrane region" description="Helical" evidence="1">
    <location>
        <begin position="36"/>
        <end position="56"/>
    </location>
</feature>
<keyword evidence="1" id="KW-1133">Transmembrane helix</keyword>
<dbReference type="Pfam" id="PF24034">
    <property type="entry name" value="DUF7343"/>
    <property type="match status" value="1"/>
</dbReference>
<dbReference type="STRING" id="591019.Shell_0377"/>
<dbReference type="CDD" id="cd00090">
    <property type="entry name" value="HTH_ARSR"/>
    <property type="match status" value="1"/>
</dbReference>
<gene>
    <name evidence="3" type="ordered locus">Shell_0377</name>
</gene>
<dbReference type="Proteomes" id="UP000002573">
    <property type="component" value="Chromosome"/>
</dbReference>
<evidence type="ECO:0000313" key="3">
    <source>
        <dbReference type="EMBL" id="ADI31509.1"/>
    </source>
</evidence>
<dbReference type="KEGG" id="shc:Shell_0377"/>
<evidence type="ECO:0000259" key="2">
    <source>
        <dbReference type="Pfam" id="PF24034"/>
    </source>
</evidence>
<sequence>MYKHIVLILFAIKQFFSILNILWLESVMGIIVLLKNVSLISLLLIAALFIVLNGMFPACSQESLYVSRIDISVFYDVIDDLGFVEENISLNTVPTQLIEIDAPLIPPPIGGRGYYELINISYSSNHKNVYLSYSVDRKNNMVKLVFNATRTVLVRYAIYNYLDEIGVGVYGLLIDLSNFSIANSIHARIRIIGNYTVDVYPSLNTGITKSKDVVAIELNDPQPYTIIIVEEGFGGITTLPTTSPTTNVETGAQQQPLAVLETNNLILILVVAVIALLLLYLFWRRHGADVEVETIAPGDILSDETVRDIIVTVGDSGGEIKQSDLVRATGRPKSTISRKVKRLAEEGYTEIIRKGKYNIVKLTPQGKEIYEKIKSGEKSKNER</sequence>
<dbReference type="EMBL" id="CP002051">
    <property type="protein sequence ID" value="ADI31509.1"/>
    <property type="molecule type" value="Genomic_DNA"/>
</dbReference>